<organism evidence="3 4">
    <name type="scientific">Thiocapsa imhoffii</name>
    <dbReference type="NCBI Taxonomy" id="382777"/>
    <lineage>
        <taxon>Bacteria</taxon>
        <taxon>Pseudomonadati</taxon>
        <taxon>Pseudomonadota</taxon>
        <taxon>Gammaproteobacteria</taxon>
        <taxon>Chromatiales</taxon>
        <taxon>Chromatiaceae</taxon>
        <taxon>Thiocapsa</taxon>
    </lineage>
</organism>
<name>A0A9X0WJ16_9GAMM</name>
<evidence type="ECO:0000256" key="1">
    <source>
        <dbReference type="ARBA" id="ARBA00022842"/>
    </source>
</evidence>
<dbReference type="InterPro" id="IPR025877">
    <property type="entry name" value="MobA-like_NTP_Trfase"/>
</dbReference>
<dbReference type="SUPFAM" id="SSF53448">
    <property type="entry name" value="Nucleotide-diphospho-sugar transferases"/>
    <property type="match status" value="1"/>
</dbReference>
<gene>
    <name evidence="3" type="ORF">CKO25_12570</name>
</gene>
<sequence length="885" mass="101133">MQVTITNFNKYPSRVLILAAGTGSRFRASSGQQKHKALHPIWDNRGSLELLLTHLHSLGQPSDAITIALGYQSVAVERQIQLFVAQQRWTLPTLIPAAENYEHHTMMQTLQRALTFLPRRNTWVLFADTLYTRSALKDILNYRSKTPAIAAMPWACPEAKSKEVGVDIAQGLVTRFLPKAGTGTHQMAHAVYWPESLLSLISSAPADVKQWQLLQQRDDVNGLVLPRFAAQDIDTITDIEQLNANITPTVLRYFIANLNKDRRTANQKPDHIQQLADHSAYVKYCESELAAEQEAQVLKLINTHLPAHAPRLIEQNRKQLLLEAKRGIRLYDLLRQLSNSTDHLAIRDVLMARCNQRLDDLQQLLHKHKSSISQQPYPFNEQITDLLNAICEMTHIAKPPPHELNTLAKRWKQQCLKADSVPFRDATPKNIILVDKRLCPSLSLEQRQSVLSQLLKAPLSFWDHIPIVDLDFTSTLHLTTPADDRLSLNGHMVHGPHTTLAPADDLTLLVRYLRFGGRKFVYKLVNPAGFNTRFQFDEPCDYFSSLVKGLSKSFREEFPGVYESLQCIAEKAERWRGIAPNPSSKDYFIESQLGQPVSPCLPLYWQENPIELNHIQRLQNLVLRRPFRRSSADIKTKLDIQRKLNFALRYQQPIKFSVPFGGYKHPKIPDSPALNLAETFWLEYLREYVEPIARYHAPGVEIALSYMSGVLDFINGIPAAHQRPYITELKEHIQHFCCARIHFQLVDIADYLGGTDQARQTLELHYQAMKLAGKRPSDKAIASAARNVQFDLVVPEEGSNYPLDIEDAALRCEAMESFPERRRFNKFGEHIQLSHQRGDRSVHIGSCRTSTVQPWVGIGVYDQEKPRILSLRQWLNFNQLQQNRQ</sequence>
<evidence type="ECO:0000313" key="4">
    <source>
        <dbReference type="Proteomes" id="UP001138802"/>
    </source>
</evidence>
<dbReference type="InterPro" id="IPR029044">
    <property type="entry name" value="Nucleotide-diphossugar_trans"/>
</dbReference>
<keyword evidence="1" id="KW-0460">Magnesium</keyword>
<proteinExistence type="predicted"/>
<dbReference type="Proteomes" id="UP001138802">
    <property type="component" value="Unassembled WGS sequence"/>
</dbReference>
<accession>A0A9X0WJ16</accession>
<dbReference type="Gene3D" id="3.90.550.10">
    <property type="entry name" value="Spore Coat Polysaccharide Biosynthesis Protein SpsA, Chain A"/>
    <property type="match status" value="1"/>
</dbReference>
<keyword evidence="4" id="KW-1185">Reference proteome</keyword>
<reference evidence="3 4" key="1">
    <citation type="journal article" date="2020" name="Microorganisms">
        <title>Osmotic Adaptation and Compatible Solute Biosynthesis of Phototrophic Bacteria as Revealed from Genome Analyses.</title>
        <authorList>
            <person name="Imhoff J.F."/>
            <person name="Rahn T."/>
            <person name="Kunzel S."/>
            <person name="Keller A."/>
            <person name="Neulinger S.C."/>
        </authorList>
    </citation>
    <scope>NUCLEOTIDE SEQUENCE [LARGE SCALE GENOMIC DNA]</scope>
    <source>
        <strain evidence="3 4">DSM 21303</strain>
    </source>
</reference>
<dbReference type="GO" id="GO:0016779">
    <property type="term" value="F:nucleotidyltransferase activity"/>
    <property type="evidence" value="ECO:0007669"/>
    <property type="project" value="UniProtKB-ARBA"/>
</dbReference>
<dbReference type="Pfam" id="PF12804">
    <property type="entry name" value="NTP_transf_3"/>
    <property type="match status" value="1"/>
</dbReference>
<comment type="caution">
    <text evidence="3">The sequence shown here is derived from an EMBL/GenBank/DDBJ whole genome shotgun (WGS) entry which is preliminary data.</text>
</comment>
<feature type="domain" description="MobA-like NTP transferase" evidence="2">
    <location>
        <begin position="15"/>
        <end position="219"/>
    </location>
</feature>
<evidence type="ECO:0000313" key="3">
    <source>
        <dbReference type="EMBL" id="MBK1645463.1"/>
    </source>
</evidence>
<protein>
    <recommendedName>
        <fullName evidence="2">MobA-like NTP transferase domain-containing protein</fullName>
    </recommendedName>
</protein>
<dbReference type="EMBL" id="NRSD01000012">
    <property type="protein sequence ID" value="MBK1645463.1"/>
    <property type="molecule type" value="Genomic_DNA"/>
</dbReference>
<evidence type="ECO:0000259" key="2">
    <source>
        <dbReference type="Pfam" id="PF12804"/>
    </source>
</evidence>
<dbReference type="AlphaFoldDB" id="A0A9X0WJ16"/>